<accession>A0ABV7FMZ1</accession>
<dbReference type="Pfam" id="PF07755">
    <property type="entry name" value="DUF1611"/>
    <property type="match status" value="1"/>
</dbReference>
<dbReference type="Proteomes" id="UP001595555">
    <property type="component" value="Unassembled WGS sequence"/>
</dbReference>
<keyword evidence="3" id="KW-1185">Reference proteome</keyword>
<dbReference type="Gene3D" id="3.40.50.300">
    <property type="entry name" value="P-loop containing nucleotide triphosphate hydrolases"/>
    <property type="match status" value="1"/>
</dbReference>
<proteinExistence type="predicted"/>
<organism evidence="2 3">
    <name type="scientific">Cellvibrio fontiphilus</name>
    <dbReference type="NCBI Taxonomy" id="1815559"/>
    <lineage>
        <taxon>Bacteria</taxon>
        <taxon>Pseudomonadati</taxon>
        <taxon>Pseudomonadota</taxon>
        <taxon>Gammaproteobacteria</taxon>
        <taxon>Cellvibrionales</taxon>
        <taxon>Cellvibrionaceae</taxon>
        <taxon>Cellvibrio</taxon>
    </lineage>
</organism>
<evidence type="ECO:0000313" key="2">
    <source>
        <dbReference type="EMBL" id="MFC3117188.1"/>
    </source>
</evidence>
<feature type="domain" description="D-glutamate N-acetyltransferase-like C-terminal" evidence="1">
    <location>
        <begin position="391"/>
        <end position="540"/>
    </location>
</feature>
<dbReference type="InterPro" id="IPR035086">
    <property type="entry name" value="DgcN-like_C"/>
</dbReference>
<dbReference type="InterPro" id="IPR027417">
    <property type="entry name" value="P-loop_NTPase"/>
</dbReference>
<sequence length="602" mass="69187">MNKYPEVPNLFYSSWGTDFYSEHWLKPINCWMLAVIKFVEANIDLDKHKNAIRAYEKLAGSDLMFIYPDKTQRELVSQVFAEQYRAVIQHLPQLQPELLCTYPVDPFKTLFIYVTPIKPHTAPQFLIEKTLHNSDQIQQQINIEPNYTEFCGLHIYHQFFMMMPDSHYQFRLDGGSNTHKFTTPHFGIPLYVVNQLKMKPKYNQSTLYEKLKKIWGKKDVIPRRQDKTISSKVIHQHQQLQKLLAGKTVAVFKYNKEFFSLLRFKELSPYQLSVVFDEAIALDDASEYIQSESSNIPVINNISKIDSWNFDAIILTCAINYETEIPFVKALMRRAVTEKMPVISLYDDILEFDVFPEPNVDASHFYCIGLSPNDTEAHTPANPTGEPRAENILAVFGTDTVQGKFTTQLYLREALKKHLRVAHWATEPTGTLLGADIGYSRSYNGLSEQDRFDYEASQIKQLAANHDLVITGGQNSIIFTMPDLPKEQNASTFIFNTFLPRYLVLTVAVDTPVKLVEESITYIHELASAHKITTQVIALAMMEGRKMHGSRWTDTYFSAVDEEVITTAKTRMKDKFDLPLYVIPAETDALAAQITRLIKEDE</sequence>
<dbReference type="EMBL" id="JBHRTF010000015">
    <property type="protein sequence ID" value="MFC3117188.1"/>
    <property type="molecule type" value="Genomic_DNA"/>
</dbReference>
<comment type="caution">
    <text evidence="2">The sequence shown here is derived from an EMBL/GenBank/DDBJ whole genome shotgun (WGS) entry which is preliminary data.</text>
</comment>
<evidence type="ECO:0000259" key="1">
    <source>
        <dbReference type="Pfam" id="PF07755"/>
    </source>
</evidence>
<dbReference type="SUPFAM" id="SSF52540">
    <property type="entry name" value="P-loop containing nucleoside triphosphate hydrolases"/>
    <property type="match status" value="1"/>
</dbReference>
<evidence type="ECO:0000313" key="3">
    <source>
        <dbReference type="Proteomes" id="UP001595555"/>
    </source>
</evidence>
<protein>
    <submittedName>
        <fullName evidence="2">DUF1611 domain-containing protein</fullName>
    </submittedName>
</protein>
<reference evidence="3" key="1">
    <citation type="journal article" date="2019" name="Int. J. Syst. Evol. Microbiol.">
        <title>The Global Catalogue of Microorganisms (GCM) 10K type strain sequencing project: providing services to taxonomists for standard genome sequencing and annotation.</title>
        <authorList>
            <consortium name="The Broad Institute Genomics Platform"/>
            <consortium name="The Broad Institute Genome Sequencing Center for Infectious Disease"/>
            <person name="Wu L."/>
            <person name="Ma J."/>
        </authorList>
    </citation>
    <scope>NUCLEOTIDE SEQUENCE [LARGE SCALE GENOMIC DNA]</scope>
    <source>
        <strain evidence="3">KCTC 52237</strain>
    </source>
</reference>
<gene>
    <name evidence="2" type="ORF">ACFODX_16590</name>
</gene>
<name>A0ABV7FMZ1_9GAMM</name>
<dbReference type="RefSeq" id="WP_378121227.1">
    <property type="nucleotide sequence ID" value="NZ_JBHRTF010000015.1"/>
</dbReference>